<dbReference type="EMBL" id="KE651168">
    <property type="protein sequence ID" value="EEB06161.1"/>
    <property type="molecule type" value="Genomic_DNA"/>
</dbReference>
<dbReference type="OrthoDB" id="249612at2759"/>
<name>B6K011_SCHJY</name>
<feature type="compositionally biased region" description="Basic and acidic residues" evidence="8">
    <location>
        <begin position="254"/>
        <end position="265"/>
    </location>
</feature>
<keyword evidence="5 7" id="KW-0508">mRNA splicing</keyword>
<dbReference type="GeneID" id="7048350"/>
<accession>B6K011</accession>
<dbReference type="PANTHER" id="PTHR12942">
    <property type="entry name" value="STEP II SPLICING FACTOR SLU7"/>
    <property type="match status" value="1"/>
</dbReference>
<evidence type="ECO:0000256" key="8">
    <source>
        <dbReference type="SAM" id="MobiDB-lite"/>
    </source>
</evidence>
<evidence type="ECO:0000256" key="5">
    <source>
        <dbReference type="ARBA" id="ARBA00023187"/>
    </source>
</evidence>
<keyword evidence="12" id="KW-1185">Reference proteome</keyword>
<dbReference type="eggNOG" id="KOG2560">
    <property type="taxonomic scope" value="Eukaryota"/>
</dbReference>
<dbReference type="STRING" id="402676.B6K011"/>
<evidence type="ECO:0000259" key="9">
    <source>
        <dbReference type="Pfam" id="PF11708"/>
    </source>
</evidence>
<dbReference type="GO" id="GO:0005681">
    <property type="term" value="C:spliceosomal complex"/>
    <property type="evidence" value="ECO:0000318"/>
    <property type="project" value="GO_Central"/>
</dbReference>
<evidence type="ECO:0000256" key="2">
    <source>
        <dbReference type="ARBA" id="ARBA00007203"/>
    </source>
</evidence>
<gene>
    <name evidence="11" type="primary">slu7</name>
    <name evidence="10" type="ORF">SJAG_01200</name>
</gene>
<dbReference type="InterPro" id="IPR021715">
    <property type="entry name" value="Slu7_dom"/>
</dbReference>
<dbReference type="GO" id="GO:0008380">
    <property type="term" value="P:RNA splicing"/>
    <property type="evidence" value="ECO:0000318"/>
    <property type="project" value="GO_Central"/>
</dbReference>
<evidence type="ECO:0000256" key="6">
    <source>
        <dbReference type="ARBA" id="ARBA00023242"/>
    </source>
</evidence>
<feature type="domain" description="Pre-mRNA-splicing factor SLU7" evidence="9">
    <location>
        <begin position="153"/>
        <end position="382"/>
    </location>
</feature>
<proteinExistence type="inferred from homology"/>
<comment type="subcellular location">
    <subcellularLocation>
        <location evidence="1 7">Nucleus</location>
    </subcellularLocation>
</comment>
<dbReference type="AlphaFoldDB" id="B6K011"/>
<evidence type="ECO:0000256" key="4">
    <source>
        <dbReference type="ARBA" id="ARBA00022728"/>
    </source>
</evidence>
<reference evidence="10 12" key="1">
    <citation type="journal article" date="2011" name="Science">
        <title>Comparative functional genomics of the fission yeasts.</title>
        <authorList>
            <person name="Rhind N."/>
            <person name="Chen Z."/>
            <person name="Yassour M."/>
            <person name="Thompson D.A."/>
            <person name="Haas B.J."/>
            <person name="Habib N."/>
            <person name="Wapinski I."/>
            <person name="Roy S."/>
            <person name="Lin M.F."/>
            <person name="Heiman D.I."/>
            <person name="Young S.K."/>
            <person name="Furuya K."/>
            <person name="Guo Y."/>
            <person name="Pidoux A."/>
            <person name="Chen H.M."/>
            <person name="Robbertse B."/>
            <person name="Goldberg J.M."/>
            <person name="Aoki K."/>
            <person name="Bayne E.H."/>
            <person name="Berlin A.M."/>
            <person name="Desjardins C.A."/>
            <person name="Dobbs E."/>
            <person name="Dukaj L."/>
            <person name="Fan L."/>
            <person name="FitzGerald M.G."/>
            <person name="French C."/>
            <person name="Gujja S."/>
            <person name="Hansen K."/>
            <person name="Keifenheim D."/>
            <person name="Levin J.Z."/>
            <person name="Mosher R.A."/>
            <person name="Mueller C.A."/>
            <person name="Pfiffner J."/>
            <person name="Priest M."/>
            <person name="Russ C."/>
            <person name="Smialowska A."/>
            <person name="Swoboda P."/>
            <person name="Sykes S.M."/>
            <person name="Vaughn M."/>
            <person name="Vengrova S."/>
            <person name="Yoder R."/>
            <person name="Zeng Q."/>
            <person name="Allshire R."/>
            <person name="Baulcombe D."/>
            <person name="Birren B.W."/>
            <person name="Brown W."/>
            <person name="Ekwall K."/>
            <person name="Kellis M."/>
            <person name="Leatherwood J."/>
            <person name="Levin H."/>
            <person name="Margalit H."/>
            <person name="Martienssen R."/>
            <person name="Nieduszynski C.A."/>
            <person name="Spatafora J.W."/>
            <person name="Friedman N."/>
            <person name="Dalgaard J.Z."/>
            <person name="Baumann P."/>
            <person name="Niki H."/>
            <person name="Regev A."/>
            <person name="Nusbaum C."/>
        </authorList>
    </citation>
    <scope>NUCLEOTIDE SEQUENCE [LARGE SCALE GENOMIC DNA]</scope>
    <source>
        <strain evidence="12">yFS275 / FY16936</strain>
    </source>
</reference>
<feature type="region of interest" description="Disordered" evidence="8">
    <location>
        <begin position="185"/>
        <end position="277"/>
    </location>
</feature>
<feature type="compositionally biased region" description="Polar residues" evidence="8">
    <location>
        <begin position="203"/>
        <end position="235"/>
    </location>
</feature>
<dbReference type="Pfam" id="PF11708">
    <property type="entry name" value="Slu7"/>
    <property type="match status" value="1"/>
</dbReference>
<evidence type="ECO:0000313" key="11">
    <source>
        <dbReference type="JaponicusDB" id="SJAG_01200"/>
    </source>
</evidence>
<keyword evidence="6 7" id="KW-0539">Nucleus</keyword>
<dbReference type="JaponicusDB" id="SJAG_01200">
    <property type="gene designation" value="slu7"/>
</dbReference>
<dbReference type="HOGENOM" id="CLU_019317_3_1_1"/>
<dbReference type="OMA" id="KSKMFRR"/>
<dbReference type="PANTHER" id="PTHR12942:SF2">
    <property type="entry name" value="PRE-MRNA-SPLICING FACTOR SLU7"/>
    <property type="match status" value="1"/>
</dbReference>
<protein>
    <recommendedName>
        <fullName evidence="7">Pre-mRNA-splicing factor SLU7</fullName>
    </recommendedName>
</protein>
<evidence type="ECO:0000256" key="3">
    <source>
        <dbReference type="ARBA" id="ARBA00022664"/>
    </source>
</evidence>
<evidence type="ECO:0000313" key="12">
    <source>
        <dbReference type="Proteomes" id="UP000001744"/>
    </source>
</evidence>
<keyword evidence="4 7" id="KW-0747">Spliceosome</keyword>
<dbReference type="Proteomes" id="UP000001744">
    <property type="component" value="Unassembled WGS sequence"/>
</dbReference>
<comment type="function">
    <text evidence="7">Involved in pre-mRNA splicing.</text>
</comment>
<dbReference type="InterPro" id="IPR039974">
    <property type="entry name" value="Splicing_factor_SLU7"/>
</dbReference>
<evidence type="ECO:0000313" key="10">
    <source>
        <dbReference type="EMBL" id="EEB06161.1"/>
    </source>
</evidence>
<sequence>MSYMNNTFQSNYDYSKDKNFMSTDIGPSMREMKAQRRRARPAENAGADNPYIPQFISKAPWYAQDDEAVERLAHQRITKEETPSGGRSSLGGEWYARGKRAGPAATKYRKGACENCGAMTHKAKECMERPRKRGARWTGKDIQADEIVQDIDLSWDAKRDRWNGYDAEEYKRVVERYELAEKLAKQTSSVGEGGKHSDATDKTGGSDSMKTSGASTPATTVSKTETNAPLPSQSLRMREDIVAYLRTDQPDLQYEPKSRSMRDKTGAQYIDDSASGEGFVRASGGDKEKFEQLQLFAWEAERQGDRMHVVANPTAAEVLARKKLEGRSTDRKRIDESVLQRYGIQTEHSSEQLNAASEADKETTDATKHRKVEGPDGEASQKEESAREKKTTETKAEENAEKNLVIVEE</sequence>
<feature type="compositionally biased region" description="Basic and acidic residues" evidence="8">
    <location>
        <begin position="379"/>
        <end position="401"/>
    </location>
</feature>
<comment type="subunit">
    <text evidence="7">Associated with the spliceosome.</text>
</comment>
<keyword evidence="3 7" id="KW-0507">mRNA processing</keyword>
<dbReference type="GO" id="GO:0045292">
    <property type="term" value="P:mRNA cis splicing, via spliceosome"/>
    <property type="evidence" value="ECO:0007669"/>
    <property type="project" value="EnsemblFungi"/>
</dbReference>
<organism evidence="10 12">
    <name type="scientific">Schizosaccharomyces japonicus (strain yFS275 / FY16936)</name>
    <name type="common">Fission yeast</name>
    <dbReference type="NCBI Taxonomy" id="402676"/>
    <lineage>
        <taxon>Eukaryota</taxon>
        <taxon>Fungi</taxon>
        <taxon>Dikarya</taxon>
        <taxon>Ascomycota</taxon>
        <taxon>Taphrinomycotina</taxon>
        <taxon>Schizosaccharomycetes</taxon>
        <taxon>Schizosaccharomycetales</taxon>
        <taxon>Schizosaccharomycetaceae</taxon>
        <taxon>Schizosaccharomyces</taxon>
    </lineage>
</organism>
<evidence type="ECO:0000256" key="7">
    <source>
        <dbReference type="RuleBase" id="RU367071"/>
    </source>
</evidence>
<comment type="similarity">
    <text evidence="2 7">Belongs to the SLU7 family.</text>
</comment>
<dbReference type="RefSeq" id="XP_002172454.1">
    <property type="nucleotide sequence ID" value="XM_002172418.1"/>
</dbReference>
<dbReference type="VEuPathDB" id="FungiDB:SJAG_01200"/>
<feature type="compositionally biased region" description="Basic and acidic residues" evidence="8">
    <location>
        <begin position="358"/>
        <end position="367"/>
    </location>
</feature>
<feature type="region of interest" description="Disordered" evidence="8">
    <location>
        <begin position="31"/>
        <end position="50"/>
    </location>
</feature>
<evidence type="ECO:0000256" key="1">
    <source>
        <dbReference type="ARBA" id="ARBA00004123"/>
    </source>
</evidence>
<feature type="region of interest" description="Disordered" evidence="8">
    <location>
        <begin position="340"/>
        <end position="409"/>
    </location>
</feature>
<dbReference type="GO" id="GO:0030628">
    <property type="term" value="F:pre-mRNA 3'-splice site binding"/>
    <property type="evidence" value="ECO:0007669"/>
    <property type="project" value="UniProtKB-UniRule"/>
</dbReference>
<feature type="region of interest" description="Disordered" evidence="8">
    <location>
        <begin position="76"/>
        <end position="95"/>
    </location>
</feature>